<dbReference type="EMBL" id="BMZS01000016">
    <property type="protein sequence ID" value="GHD63185.1"/>
    <property type="molecule type" value="Genomic_DNA"/>
</dbReference>
<dbReference type="Proteomes" id="UP000630353">
    <property type="component" value="Unassembled WGS sequence"/>
</dbReference>
<dbReference type="GO" id="GO:0004493">
    <property type="term" value="F:methylmalonyl-CoA epimerase activity"/>
    <property type="evidence" value="ECO:0007669"/>
    <property type="project" value="TreeGrafter"/>
</dbReference>
<reference evidence="3" key="1">
    <citation type="journal article" date="2014" name="Int. J. Syst. Evol. Microbiol.">
        <title>Complete genome sequence of Corynebacterium casei LMG S-19264T (=DSM 44701T), isolated from a smear-ripened cheese.</title>
        <authorList>
            <consortium name="US DOE Joint Genome Institute (JGI-PGF)"/>
            <person name="Walter F."/>
            <person name="Albersmeier A."/>
            <person name="Kalinowski J."/>
            <person name="Ruckert C."/>
        </authorList>
    </citation>
    <scope>NUCLEOTIDE SEQUENCE</scope>
    <source>
        <strain evidence="3">KCTC 42651</strain>
    </source>
</reference>
<sequence>MASVRVTGTNHTSFTVRSLDRAIALFRDGLGFELLSRAPRDPEAIAAITGVPAADVTIAFLQGPSHRVELIEYHAPTDRGSNAPRPCDAGFAHLALDVADMDAALAVAAEHGLDLLGDVYVIDQGPNAGRRVAYFRDDNGLTLEFLEAKA</sequence>
<dbReference type="Gene3D" id="3.10.180.10">
    <property type="entry name" value="2,3-Dihydroxybiphenyl 1,2-Dioxygenase, domain 1"/>
    <property type="match status" value="1"/>
</dbReference>
<keyword evidence="1" id="KW-0479">Metal-binding</keyword>
<reference evidence="3" key="2">
    <citation type="submission" date="2020-09" db="EMBL/GenBank/DDBJ databases">
        <authorList>
            <person name="Sun Q."/>
            <person name="Kim S."/>
        </authorList>
    </citation>
    <scope>NUCLEOTIDE SEQUENCE</scope>
    <source>
        <strain evidence="3">KCTC 42651</strain>
    </source>
</reference>
<dbReference type="InterPro" id="IPR004360">
    <property type="entry name" value="Glyas_Fos-R_dOase_dom"/>
</dbReference>
<dbReference type="PROSITE" id="PS51819">
    <property type="entry name" value="VOC"/>
    <property type="match status" value="1"/>
</dbReference>
<evidence type="ECO:0000313" key="3">
    <source>
        <dbReference type="EMBL" id="GHD63185.1"/>
    </source>
</evidence>
<evidence type="ECO:0000313" key="4">
    <source>
        <dbReference type="Proteomes" id="UP000630353"/>
    </source>
</evidence>
<dbReference type="GO" id="GO:0046491">
    <property type="term" value="P:L-methylmalonyl-CoA metabolic process"/>
    <property type="evidence" value="ECO:0007669"/>
    <property type="project" value="TreeGrafter"/>
</dbReference>
<dbReference type="PANTHER" id="PTHR43048:SF3">
    <property type="entry name" value="METHYLMALONYL-COA EPIMERASE, MITOCHONDRIAL"/>
    <property type="match status" value="1"/>
</dbReference>
<organism evidence="3 4">
    <name type="scientific">Thalassobaculum fulvum</name>
    <dbReference type="NCBI Taxonomy" id="1633335"/>
    <lineage>
        <taxon>Bacteria</taxon>
        <taxon>Pseudomonadati</taxon>
        <taxon>Pseudomonadota</taxon>
        <taxon>Alphaproteobacteria</taxon>
        <taxon>Rhodospirillales</taxon>
        <taxon>Thalassobaculaceae</taxon>
        <taxon>Thalassobaculum</taxon>
    </lineage>
</organism>
<dbReference type="PANTHER" id="PTHR43048">
    <property type="entry name" value="METHYLMALONYL-COA EPIMERASE"/>
    <property type="match status" value="1"/>
</dbReference>
<evidence type="ECO:0000259" key="2">
    <source>
        <dbReference type="PROSITE" id="PS51819"/>
    </source>
</evidence>
<dbReference type="SUPFAM" id="SSF54593">
    <property type="entry name" value="Glyoxalase/Bleomycin resistance protein/Dihydroxybiphenyl dioxygenase"/>
    <property type="match status" value="1"/>
</dbReference>
<feature type="domain" description="VOC" evidence="2">
    <location>
        <begin position="8"/>
        <end position="148"/>
    </location>
</feature>
<protein>
    <recommendedName>
        <fullName evidence="2">VOC domain-containing protein</fullName>
    </recommendedName>
</protein>
<dbReference type="InterPro" id="IPR037523">
    <property type="entry name" value="VOC_core"/>
</dbReference>
<dbReference type="InterPro" id="IPR051785">
    <property type="entry name" value="MMCE/EMCE_epimerase"/>
</dbReference>
<name>A0A918XY66_9PROT</name>
<keyword evidence="4" id="KW-1185">Reference proteome</keyword>
<proteinExistence type="predicted"/>
<dbReference type="Pfam" id="PF00903">
    <property type="entry name" value="Glyoxalase"/>
    <property type="match status" value="1"/>
</dbReference>
<evidence type="ECO:0000256" key="1">
    <source>
        <dbReference type="ARBA" id="ARBA00022723"/>
    </source>
</evidence>
<accession>A0A918XY66</accession>
<dbReference type="InterPro" id="IPR029068">
    <property type="entry name" value="Glyas_Bleomycin-R_OHBP_Dase"/>
</dbReference>
<dbReference type="AlphaFoldDB" id="A0A918XY66"/>
<dbReference type="GO" id="GO:0046872">
    <property type="term" value="F:metal ion binding"/>
    <property type="evidence" value="ECO:0007669"/>
    <property type="project" value="UniProtKB-KW"/>
</dbReference>
<dbReference type="RefSeq" id="WP_189995459.1">
    <property type="nucleotide sequence ID" value="NZ_BMZS01000016.1"/>
</dbReference>
<comment type="caution">
    <text evidence="3">The sequence shown here is derived from an EMBL/GenBank/DDBJ whole genome shotgun (WGS) entry which is preliminary data.</text>
</comment>
<gene>
    <name evidence="3" type="ORF">GCM10017083_53030</name>
</gene>